<comment type="caution">
    <text evidence="1">The sequence shown here is derived from an EMBL/GenBank/DDBJ whole genome shotgun (WGS) entry which is preliminary data.</text>
</comment>
<proteinExistence type="predicted"/>
<keyword evidence="2" id="KW-1185">Reference proteome</keyword>
<dbReference type="Proteomes" id="UP001558613">
    <property type="component" value="Unassembled WGS sequence"/>
</dbReference>
<evidence type="ECO:0000313" key="1">
    <source>
        <dbReference type="EMBL" id="KAL1278345.1"/>
    </source>
</evidence>
<protein>
    <submittedName>
        <fullName evidence="1">Uncharacterized protein</fullName>
    </submittedName>
</protein>
<dbReference type="EMBL" id="JAYMGO010000003">
    <property type="protein sequence ID" value="KAL1278345.1"/>
    <property type="molecule type" value="Genomic_DNA"/>
</dbReference>
<gene>
    <name evidence="1" type="ORF">QQF64_025018</name>
</gene>
<name>A0ABR3NN59_9TELE</name>
<evidence type="ECO:0000313" key="2">
    <source>
        <dbReference type="Proteomes" id="UP001558613"/>
    </source>
</evidence>
<organism evidence="1 2">
    <name type="scientific">Cirrhinus molitorella</name>
    <name type="common">mud carp</name>
    <dbReference type="NCBI Taxonomy" id="172907"/>
    <lineage>
        <taxon>Eukaryota</taxon>
        <taxon>Metazoa</taxon>
        <taxon>Chordata</taxon>
        <taxon>Craniata</taxon>
        <taxon>Vertebrata</taxon>
        <taxon>Euteleostomi</taxon>
        <taxon>Actinopterygii</taxon>
        <taxon>Neopterygii</taxon>
        <taxon>Teleostei</taxon>
        <taxon>Ostariophysi</taxon>
        <taxon>Cypriniformes</taxon>
        <taxon>Cyprinidae</taxon>
        <taxon>Labeoninae</taxon>
        <taxon>Labeonini</taxon>
        <taxon>Cirrhinus</taxon>
    </lineage>
</organism>
<accession>A0ABR3NN59</accession>
<reference evidence="1 2" key="1">
    <citation type="submission" date="2023-09" db="EMBL/GenBank/DDBJ databases">
        <authorList>
            <person name="Wang M."/>
        </authorList>
    </citation>
    <scope>NUCLEOTIDE SEQUENCE [LARGE SCALE GENOMIC DNA]</scope>
    <source>
        <strain evidence="1">GT-2023</strain>
        <tissue evidence="1">Liver</tissue>
    </source>
</reference>
<sequence length="85" mass="9303">MSTRTGRRPTRCDGSGGGSFCPELVLLTDTSTWVCLQGSQIQKVVDMGERVAFGTFGERVMLSDTYSFSWQDKCEWLGSPAVPCS</sequence>